<comment type="caution">
    <text evidence="2">The sequence shown here is derived from an EMBL/GenBank/DDBJ whole genome shotgun (WGS) entry which is preliminary data.</text>
</comment>
<protein>
    <submittedName>
        <fullName evidence="2">Uncharacterized protein</fullName>
    </submittedName>
</protein>
<proteinExistence type="predicted"/>
<feature type="compositionally biased region" description="Low complexity" evidence="1">
    <location>
        <begin position="7"/>
        <end position="19"/>
    </location>
</feature>
<dbReference type="RefSeq" id="WP_170241859.1">
    <property type="nucleotide sequence ID" value="NZ_VLLN01000005.1"/>
</dbReference>
<dbReference type="EMBL" id="VLLN01000005">
    <property type="protein sequence ID" value="TWJ26422.1"/>
    <property type="molecule type" value="Genomic_DNA"/>
</dbReference>
<organism evidence="2 3">
    <name type="scientific">Geobacter argillaceus</name>
    <dbReference type="NCBI Taxonomy" id="345631"/>
    <lineage>
        <taxon>Bacteria</taxon>
        <taxon>Pseudomonadati</taxon>
        <taxon>Thermodesulfobacteriota</taxon>
        <taxon>Desulfuromonadia</taxon>
        <taxon>Geobacterales</taxon>
        <taxon>Geobacteraceae</taxon>
        <taxon>Geobacter</taxon>
    </lineage>
</organism>
<sequence length="53" mass="5772">MRGTKGTTTTTRRTARAATPGKHELMIRRAVNHNAHVITPHGKVQAGRKGRKG</sequence>
<reference evidence="2 3" key="1">
    <citation type="submission" date="2019-07" db="EMBL/GenBank/DDBJ databases">
        <title>Genomic Encyclopedia of Archaeal and Bacterial Type Strains, Phase II (KMG-II): from individual species to whole genera.</title>
        <authorList>
            <person name="Goeker M."/>
        </authorList>
    </citation>
    <scope>NUCLEOTIDE SEQUENCE [LARGE SCALE GENOMIC DNA]</scope>
    <source>
        <strain evidence="2 3">ATCC BAA-1139</strain>
    </source>
</reference>
<dbReference type="AlphaFoldDB" id="A0A562W891"/>
<name>A0A562W891_9BACT</name>
<feature type="region of interest" description="Disordered" evidence="1">
    <location>
        <begin position="1"/>
        <end position="21"/>
    </location>
</feature>
<evidence type="ECO:0000256" key="1">
    <source>
        <dbReference type="SAM" id="MobiDB-lite"/>
    </source>
</evidence>
<evidence type="ECO:0000313" key="3">
    <source>
        <dbReference type="Proteomes" id="UP000319449"/>
    </source>
</evidence>
<evidence type="ECO:0000313" key="2">
    <source>
        <dbReference type="EMBL" id="TWJ26422.1"/>
    </source>
</evidence>
<gene>
    <name evidence="2" type="ORF">JN12_01128</name>
</gene>
<keyword evidence="3" id="KW-1185">Reference proteome</keyword>
<dbReference type="Proteomes" id="UP000319449">
    <property type="component" value="Unassembled WGS sequence"/>
</dbReference>
<accession>A0A562W891</accession>